<sequence>MTLPFLDAMRVSRHFVETIQRGGYLRHDNGGVFIRKLYQNEGLNIDPEGLSPFGRAVFFGDLAFVKEAFVDKTAPNMSSDETILQFGYVSIAVLGAQRVAEPSPWTQIVQLLIANDVFIDSPDVFGHTALHHASSSPSSARIDILVRLLACHGANLDASNAFGEACIVGAMQLENLKILDMILERGADLDSEDVDGFTPRRLFVRCGPQVVAITSKWIRRRSGIIQPYGEKRCDHCGKAKSPLKLHKSKTCKPFTAGNAVILSPLYKSGLSQFSSAPLQLPEDLFLGPKTMVIKAQISHREQHAAPEILVRSRTGSLACVVGEYEDPREFVRLSDAIQNVGTEGREAYFIAELQDEKCLVVRFLDPLAEQPW</sequence>
<dbReference type="Gene3D" id="1.25.40.20">
    <property type="entry name" value="Ankyrin repeat-containing domain"/>
    <property type="match status" value="1"/>
</dbReference>
<evidence type="ECO:0000256" key="1">
    <source>
        <dbReference type="PROSITE-ProRule" id="PRU00023"/>
    </source>
</evidence>
<name>A0AAD7MUP5_9AGAR</name>
<dbReference type="PROSITE" id="PS50088">
    <property type="entry name" value="ANK_REPEAT"/>
    <property type="match status" value="1"/>
</dbReference>
<proteinExistence type="predicted"/>
<dbReference type="Pfam" id="PF12796">
    <property type="entry name" value="Ank_2"/>
    <property type="match status" value="1"/>
</dbReference>
<feature type="repeat" description="ANK" evidence="1">
    <location>
        <begin position="125"/>
        <end position="161"/>
    </location>
</feature>
<dbReference type="SUPFAM" id="SSF48403">
    <property type="entry name" value="Ankyrin repeat"/>
    <property type="match status" value="1"/>
</dbReference>
<dbReference type="EMBL" id="JARKIB010000138">
    <property type="protein sequence ID" value="KAJ7733491.1"/>
    <property type="molecule type" value="Genomic_DNA"/>
</dbReference>
<evidence type="ECO:0000313" key="2">
    <source>
        <dbReference type="EMBL" id="KAJ7733491.1"/>
    </source>
</evidence>
<dbReference type="AlphaFoldDB" id="A0AAD7MUP5"/>
<dbReference type="Proteomes" id="UP001215598">
    <property type="component" value="Unassembled WGS sequence"/>
</dbReference>
<keyword evidence="1" id="KW-0040">ANK repeat</keyword>
<keyword evidence="3" id="KW-1185">Reference proteome</keyword>
<reference evidence="2" key="1">
    <citation type="submission" date="2023-03" db="EMBL/GenBank/DDBJ databases">
        <title>Massive genome expansion in bonnet fungi (Mycena s.s.) driven by repeated elements and novel gene families across ecological guilds.</title>
        <authorList>
            <consortium name="Lawrence Berkeley National Laboratory"/>
            <person name="Harder C.B."/>
            <person name="Miyauchi S."/>
            <person name="Viragh M."/>
            <person name="Kuo A."/>
            <person name="Thoen E."/>
            <person name="Andreopoulos B."/>
            <person name="Lu D."/>
            <person name="Skrede I."/>
            <person name="Drula E."/>
            <person name="Henrissat B."/>
            <person name="Morin E."/>
            <person name="Kohler A."/>
            <person name="Barry K."/>
            <person name="LaButti K."/>
            <person name="Morin E."/>
            <person name="Salamov A."/>
            <person name="Lipzen A."/>
            <person name="Mereny Z."/>
            <person name="Hegedus B."/>
            <person name="Baldrian P."/>
            <person name="Stursova M."/>
            <person name="Weitz H."/>
            <person name="Taylor A."/>
            <person name="Grigoriev I.V."/>
            <person name="Nagy L.G."/>
            <person name="Martin F."/>
            <person name="Kauserud H."/>
        </authorList>
    </citation>
    <scope>NUCLEOTIDE SEQUENCE</scope>
    <source>
        <strain evidence="2">CBHHK182m</strain>
    </source>
</reference>
<evidence type="ECO:0000313" key="3">
    <source>
        <dbReference type="Proteomes" id="UP001215598"/>
    </source>
</evidence>
<dbReference type="InterPro" id="IPR036770">
    <property type="entry name" value="Ankyrin_rpt-contain_sf"/>
</dbReference>
<evidence type="ECO:0008006" key="4">
    <source>
        <dbReference type="Google" id="ProtNLM"/>
    </source>
</evidence>
<protein>
    <recommendedName>
        <fullName evidence="4">Ankyrin</fullName>
    </recommendedName>
</protein>
<accession>A0AAD7MUP5</accession>
<gene>
    <name evidence="2" type="ORF">B0H16DRAFT_1768439</name>
</gene>
<dbReference type="InterPro" id="IPR002110">
    <property type="entry name" value="Ankyrin_rpt"/>
</dbReference>
<comment type="caution">
    <text evidence="2">The sequence shown here is derived from an EMBL/GenBank/DDBJ whole genome shotgun (WGS) entry which is preliminary data.</text>
</comment>
<organism evidence="2 3">
    <name type="scientific">Mycena metata</name>
    <dbReference type="NCBI Taxonomy" id="1033252"/>
    <lineage>
        <taxon>Eukaryota</taxon>
        <taxon>Fungi</taxon>
        <taxon>Dikarya</taxon>
        <taxon>Basidiomycota</taxon>
        <taxon>Agaricomycotina</taxon>
        <taxon>Agaricomycetes</taxon>
        <taxon>Agaricomycetidae</taxon>
        <taxon>Agaricales</taxon>
        <taxon>Marasmiineae</taxon>
        <taxon>Mycenaceae</taxon>
        <taxon>Mycena</taxon>
    </lineage>
</organism>